<evidence type="ECO:0000256" key="1">
    <source>
        <dbReference type="SAM" id="SignalP"/>
    </source>
</evidence>
<dbReference type="RefSeq" id="WP_101331219.1">
    <property type="nucleotide sequence ID" value="NZ_PJNH01000002.1"/>
</dbReference>
<evidence type="ECO:0000313" key="2">
    <source>
        <dbReference type="EMBL" id="PKR77611.1"/>
    </source>
</evidence>
<sequence length="164" mass="18764">MRRLVLILSIFFMLAFGLFACGTDNSGQSNSNERPNDTEDTKQEGDFEVSINVENENENPEVHATITYIGEKEQKNIYHGGSIFFFNIYQVNGDFEHIGGMNEPLLTTTLKKDEVHKVEFDHPSLDELETGEYEFEAIADFSLDKDNYIDNKREITVSKIVNIK</sequence>
<protein>
    <recommendedName>
        <fullName evidence="4">Intracellular proteinase inhibitor BsuPI domain-containing protein</fullName>
    </recommendedName>
</protein>
<accession>A0A2I0QTE4</accession>
<dbReference type="PROSITE" id="PS51257">
    <property type="entry name" value="PROKAR_LIPOPROTEIN"/>
    <property type="match status" value="1"/>
</dbReference>
<proteinExistence type="predicted"/>
<dbReference type="Proteomes" id="UP000243524">
    <property type="component" value="Unassembled WGS sequence"/>
</dbReference>
<comment type="caution">
    <text evidence="2">The sequence shown here is derived from an EMBL/GenBank/DDBJ whole genome shotgun (WGS) entry which is preliminary data.</text>
</comment>
<gene>
    <name evidence="2" type="ORF">CEY16_06645</name>
</gene>
<evidence type="ECO:0000313" key="3">
    <source>
        <dbReference type="Proteomes" id="UP000243524"/>
    </source>
</evidence>
<feature type="chain" id="PRO_5014198816" description="Intracellular proteinase inhibitor BsuPI domain-containing protein" evidence="1">
    <location>
        <begin position="21"/>
        <end position="164"/>
    </location>
</feature>
<evidence type="ECO:0008006" key="4">
    <source>
        <dbReference type="Google" id="ProtNLM"/>
    </source>
</evidence>
<organism evidence="2 3">
    <name type="scientific">Halalkalibacillus sediminis</name>
    <dbReference type="NCBI Taxonomy" id="2018042"/>
    <lineage>
        <taxon>Bacteria</taxon>
        <taxon>Bacillati</taxon>
        <taxon>Bacillota</taxon>
        <taxon>Bacilli</taxon>
        <taxon>Bacillales</taxon>
        <taxon>Bacillaceae</taxon>
        <taxon>Halalkalibacillus</taxon>
    </lineage>
</organism>
<dbReference type="OrthoDB" id="2426241at2"/>
<name>A0A2I0QTE4_9BACI</name>
<keyword evidence="1" id="KW-0732">Signal</keyword>
<dbReference type="AlphaFoldDB" id="A0A2I0QTE4"/>
<feature type="signal peptide" evidence="1">
    <location>
        <begin position="1"/>
        <end position="20"/>
    </location>
</feature>
<dbReference type="EMBL" id="PJNH01000002">
    <property type="protein sequence ID" value="PKR77611.1"/>
    <property type="molecule type" value="Genomic_DNA"/>
</dbReference>
<reference evidence="2 3" key="1">
    <citation type="submission" date="2017-06" db="EMBL/GenBank/DDBJ databases">
        <title>the draft geome sequence of Illustriluteabacillus marina B3227.</title>
        <authorList>
            <person name="He R.-H."/>
            <person name="Du Z.-J."/>
        </authorList>
    </citation>
    <scope>NUCLEOTIDE SEQUENCE [LARGE SCALE GENOMIC DNA]</scope>
    <source>
        <strain evidence="2 3">B3227</strain>
    </source>
</reference>
<keyword evidence="3" id="KW-1185">Reference proteome</keyword>